<reference evidence="3" key="2">
    <citation type="journal article" date="2024" name="Plant">
        <title>Genomic evolution and insights into agronomic trait innovations of Sesamum species.</title>
        <authorList>
            <person name="Miao H."/>
            <person name="Wang L."/>
            <person name="Qu L."/>
            <person name="Liu H."/>
            <person name="Sun Y."/>
            <person name="Le M."/>
            <person name="Wang Q."/>
            <person name="Wei S."/>
            <person name="Zheng Y."/>
            <person name="Lin W."/>
            <person name="Duan Y."/>
            <person name="Cao H."/>
            <person name="Xiong S."/>
            <person name="Wang X."/>
            <person name="Wei L."/>
            <person name="Li C."/>
            <person name="Ma Q."/>
            <person name="Ju M."/>
            <person name="Zhao R."/>
            <person name="Li G."/>
            <person name="Mu C."/>
            <person name="Tian Q."/>
            <person name="Mei H."/>
            <person name="Zhang T."/>
            <person name="Gao T."/>
            <person name="Zhang H."/>
        </authorList>
    </citation>
    <scope>NUCLEOTIDE SEQUENCE</scope>
    <source>
        <strain evidence="3">G02</strain>
    </source>
</reference>
<dbReference type="AlphaFoldDB" id="A0AAW2PKQ1"/>
<feature type="domain" description="Tf2-1-like SH3-like" evidence="2">
    <location>
        <begin position="46"/>
        <end position="77"/>
    </location>
</feature>
<gene>
    <name evidence="3" type="ORF">Sradi_3955500</name>
</gene>
<dbReference type="Pfam" id="PF24626">
    <property type="entry name" value="SH3_Tf2-1"/>
    <property type="match status" value="1"/>
</dbReference>
<feature type="compositionally biased region" description="Basic residues" evidence="1">
    <location>
        <begin position="185"/>
        <end position="194"/>
    </location>
</feature>
<evidence type="ECO:0000259" key="2">
    <source>
        <dbReference type="Pfam" id="PF24626"/>
    </source>
</evidence>
<evidence type="ECO:0000313" key="3">
    <source>
        <dbReference type="EMBL" id="KAL0355086.1"/>
    </source>
</evidence>
<proteinExistence type="predicted"/>
<dbReference type="InterPro" id="IPR016197">
    <property type="entry name" value="Chromo-like_dom_sf"/>
</dbReference>
<comment type="caution">
    <text evidence="3">The sequence shown here is derived from an EMBL/GenBank/DDBJ whole genome shotgun (WGS) entry which is preliminary data.</text>
</comment>
<reference evidence="3" key="1">
    <citation type="submission" date="2020-06" db="EMBL/GenBank/DDBJ databases">
        <authorList>
            <person name="Li T."/>
            <person name="Hu X."/>
            <person name="Zhang T."/>
            <person name="Song X."/>
            <person name="Zhang H."/>
            <person name="Dai N."/>
            <person name="Sheng W."/>
            <person name="Hou X."/>
            <person name="Wei L."/>
        </authorList>
    </citation>
    <scope>NUCLEOTIDE SEQUENCE</scope>
    <source>
        <strain evidence="3">G02</strain>
        <tissue evidence="3">Leaf</tissue>
    </source>
</reference>
<evidence type="ECO:0000256" key="1">
    <source>
        <dbReference type="SAM" id="MobiDB-lite"/>
    </source>
</evidence>
<dbReference type="EMBL" id="JACGWJ010000017">
    <property type="protein sequence ID" value="KAL0355086.1"/>
    <property type="molecule type" value="Genomic_DNA"/>
</dbReference>
<dbReference type="SUPFAM" id="SSF54160">
    <property type="entry name" value="Chromo domain-like"/>
    <property type="match status" value="1"/>
</dbReference>
<organism evidence="3">
    <name type="scientific">Sesamum radiatum</name>
    <name type="common">Black benniseed</name>
    <dbReference type="NCBI Taxonomy" id="300843"/>
    <lineage>
        <taxon>Eukaryota</taxon>
        <taxon>Viridiplantae</taxon>
        <taxon>Streptophyta</taxon>
        <taxon>Embryophyta</taxon>
        <taxon>Tracheophyta</taxon>
        <taxon>Spermatophyta</taxon>
        <taxon>Magnoliopsida</taxon>
        <taxon>eudicotyledons</taxon>
        <taxon>Gunneridae</taxon>
        <taxon>Pentapetalae</taxon>
        <taxon>asterids</taxon>
        <taxon>lamiids</taxon>
        <taxon>Lamiales</taxon>
        <taxon>Pedaliaceae</taxon>
        <taxon>Sesamum</taxon>
    </lineage>
</organism>
<name>A0AAW2PKQ1_SESRA</name>
<feature type="region of interest" description="Disordered" evidence="1">
    <location>
        <begin position="164"/>
        <end position="194"/>
    </location>
</feature>
<accession>A0AAW2PKQ1</accession>
<dbReference type="InterPro" id="IPR056924">
    <property type="entry name" value="SH3_Tf2-1"/>
</dbReference>
<sequence>MADHRPRLLAIGGLGSASPPTLSATHGVPSIIPETREALLRALPYLSRIGAVAYELGLPAGSRIHPVFHSSLLKPFHGDPPSAAGSLPLEVVNCADPQPIRFLGRRVVPSELGPKTQVLIQWEGQDIAAASWAIEEEFRTTYPHFDLEDKVIFYGASTDMGRSSVGPKYSAKITEGEVADGPPRKSTRNKSKPL</sequence>
<protein>
    <recommendedName>
        <fullName evidence="2">Tf2-1-like SH3-like domain-containing protein</fullName>
    </recommendedName>
</protein>